<dbReference type="InterPro" id="IPR028207">
    <property type="entry name" value="DNA_pol_B_palm_palm"/>
</dbReference>
<evidence type="ECO:0000256" key="2">
    <source>
        <dbReference type="ARBA" id="ARBA00004123"/>
    </source>
</evidence>
<evidence type="ECO:0000256" key="24">
    <source>
        <dbReference type="PIRSR" id="PIRSR622312-50"/>
    </source>
</evidence>
<feature type="domain" description="Helix-hairpin-helix DNA-binding motif class 1" evidence="26">
    <location>
        <begin position="140"/>
        <end position="159"/>
    </location>
</feature>
<dbReference type="Pfam" id="PF10391">
    <property type="entry name" value="DNA_pol_lambd_f"/>
    <property type="match status" value="1"/>
</dbReference>
<accession>A0A6J2X875</accession>
<keyword evidence="15" id="KW-0915">Sodium</keyword>
<keyword evidence="6" id="KW-0237">DNA synthesis</keyword>
<dbReference type="Gene3D" id="3.30.210.10">
    <property type="entry name" value="DNA polymerase, thumb domain"/>
    <property type="match status" value="1"/>
</dbReference>
<evidence type="ECO:0000256" key="23">
    <source>
        <dbReference type="ARBA" id="ARBA00049244"/>
    </source>
</evidence>
<dbReference type="GO" id="GO:0005737">
    <property type="term" value="C:cytoplasm"/>
    <property type="evidence" value="ECO:0007669"/>
    <property type="project" value="UniProtKB-SubCell"/>
</dbReference>
<dbReference type="GO" id="GO:0003887">
    <property type="term" value="F:DNA-directed DNA polymerase activity"/>
    <property type="evidence" value="ECO:0007669"/>
    <property type="project" value="UniProtKB-UniRule"/>
</dbReference>
<keyword evidence="10" id="KW-0479">Metal-binding</keyword>
<dbReference type="GO" id="GO:0006284">
    <property type="term" value="P:base-excision repair"/>
    <property type="evidence" value="ECO:0007669"/>
    <property type="project" value="TreeGrafter"/>
</dbReference>
<keyword evidence="5" id="KW-0963">Cytoplasm</keyword>
<evidence type="ECO:0000256" key="5">
    <source>
        <dbReference type="ARBA" id="ARBA00022490"/>
    </source>
</evidence>
<keyword evidence="13" id="KW-0832">Ubl conjugation</keyword>
<reference evidence="29" key="1">
    <citation type="submission" date="2025-08" db="UniProtKB">
        <authorList>
            <consortium name="RefSeq"/>
        </authorList>
    </citation>
    <scope>IDENTIFICATION</scope>
    <source>
        <tissue evidence="29">Gonads</tissue>
    </source>
</reference>
<evidence type="ECO:0000256" key="13">
    <source>
        <dbReference type="ARBA" id="ARBA00022843"/>
    </source>
</evidence>
<dbReference type="InParanoid" id="A0A6J2X875"/>
<keyword evidence="9" id="KW-0235">DNA replication</keyword>
<dbReference type="GO" id="GO:0006303">
    <property type="term" value="P:double-strand break repair via nonhomologous end joining"/>
    <property type="evidence" value="ECO:0007669"/>
    <property type="project" value="TreeGrafter"/>
</dbReference>
<dbReference type="SUPFAM" id="SSF81301">
    <property type="entry name" value="Nucleotidyltransferase"/>
    <property type="match status" value="1"/>
</dbReference>
<comment type="similarity">
    <text evidence="25">Belongs to the DNA polymerase type-X family.</text>
</comment>
<dbReference type="FunFam" id="1.10.150.20:FF:000026">
    <property type="entry name" value="DNA polymerase beta"/>
    <property type="match status" value="1"/>
</dbReference>
<dbReference type="Gene3D" id="3.30.460.10">
    <property type="entry name" value="Beta Polymerase, domain 2"/>
    <property type="match status" value="1"/>
</dbReference>
<dbReference type="GeneID" id="115875944"/>
<comment type="subcellular location">
    <subcellularLocation>
        <location evidence="3">Cytoplasm</location>
    </subcellularLocation>
    <subcellularLocation>
        <location evidence="2 25">Nucleus</location>
    </subcellularLocation>
</comment>
<sequence>MVALTKIVFVNFLKKENLLISEICSLIIIKNKYTSSMGKRKANSNNPNNDFCEFLGVNVTILELAEYEKNINRNIHKYQAYRKAVATLATYPTRIKSGHEAKSLPGIGEKISKKIDEFLQTGKLKKLENIHQDKSSQIINLLTRVSGIGPVKAQKLFSDGIMTLDDLRKNQDKLTHHQIIGLRYFDDFEKRIPRAEIHEIENILKREITEVDPKYEIIICGSYRRGKPESGDIDTLITHPDYTSDKFNKKHKIMVLKSIIEKLKKCGLVTETISLGDTKFMGACRLNPDLPTRRLDIRFQPYDQYFCSVLYFTGSDVFNQKMRAHALEKQFTLNEYTLRPLGCTGIPGEPVEITSERDIFDIIEYPYKKPEEREN</sequence>
<dbReference type="RefSeq" id="XP_030747407.1">
    <property type="nucleotide sequence ID" value="XM_030891547.1"/>
</dbReference>
<keyword evidence="28" id="KW-1185">Reference proteome</keyword>
<dbReference type="FunFam" id="3.30.210.10:FF:000002">
    <property type="entry name" value="DNA polymerase"/>
    <property type="match status" value="1"/>
</dbReference>
<evidence type="ECO:0000256" key="18">
    <source>
        <dbReference type="ARBA" id="ARBA00023239"/>
    </source>
</evidence>
<evidence type="ECO:0000256" key="8">
    <source>
        <dbReference type="ARBA" id="ARBA00022695"/>
    </source>
</evidence>
<keyword evidence="18" id="KW-0456">Lyase</keyword>
<evidence type="ECO:0000256" key="11">
    <source>
        <dbReference type="ARBA" id="ARBA00022763"/>
    </source>
</evidence>
<feature type="domain" description="DNA-directed DNA polymerase X" evidence="27">
    <location>
        <begin position="56"/>
        <end position="374"/>
    </location>
</feature>
<feature type="domain" description="Helix-hairpin-helix DNA-binding motif class 1" evidence="26">
    <location>
        <begin position="99"/>
        <end position="118"/>
    </location>
</feature>
<dbReference type="SUPFAM" id="SSF47802">
    <property type="entry name" value="DNA polymerase beta, N-terminal domain-like"/>
    <property type="match status" value="1"/>
</dbReference>
<dbReference type="InterPro" id="IPR002054">
    <property type="entry name" value="DNA-dir_DNA_pol_X"/>
</dbReference>
<dbReference type="Pfam" id="PF14792">
    <property type="entry name" value="DNA_pol_B_palm"/>
    <property type="match status" value="1"/>
</dbReference>
<name>A0A6J2X875_SITOR</name>
<keyword evidence="14 25" id="KW-0239">DNA-directed DNA polymerase</keyword>
<keyword evidence="11 25" id="KW-0227">DNA damage</keyword>
<evidence type="ECO:0000256" key="19">
    <source>
        <dbReference type="ARBA" id="ARBA00023242"/>
    </source>
</evidence>
<evidence type="ECO:0000313" key="29">
    <source>
        <dbReference type="RefSeq" id="XP_030747407.1"/>
    </source>
</evidence>
<dbReference type="SMART" id="SM00483">
    <property type="entry name" value="POLXc"/>
    <property type="match status" value="1"/>
</dbReference>
<evidence type="ECO:0000256" key="4">
    <source>
        <dbReference type="ARBA" id="ARBA00022481"/>
    </source>
</evidence>
<proteinExistence type="inferred from homology"/>
<dbReference type="InterPro" id="IPR002008">
    <property type="entry name" value="DNA_pol_X_beta-like"/>
</dbReference>
<evidence type="ECO:0000256" key="3">
    <source>
        <dbReference type="ARBA" id="ARBA00004496"/>
    </source>
</evidence>
<evidence type="ECO:0000259" key="26">
    <source>
        <dbReference type="SMART" id="SM00278"/>
    </source>
</evidence>
<comment type="function">
    <text evidence="25">DNA polymerase that functions in several pathways of DNA repair. Involved in base excision repair (BER) responsible for repair of lesions that give rise to abasic (AP) sites in DNA. Also contributes to DNA double-strand break repair by non-homologous end joining and homologous recombination. Has both template-dependent and template-independent (terminal transferase) DNA polymerase activities. Has also a 5'-deoxyribose-5-phosphate lyase (dRP lyase) activity.</text>
</comment>
<dbReference type="Proteomes" id="UP000504635">
    <property type="component" value="Unplaced"/>
</dbReference>
<protein>
    <recommendedName>
        <fullName evidence="25">DNA polymerase</fullName>
        <ecNumber evidence="25">2.7.7.7</ecNumber>
    </recommendedName>
</protein>
<dbReference type="FunFam" id="1.10.150.110:FF:000005">
    <property type="entry name" value="DNA polymerase POL4"/>
    <property type="match status" value="1"/>
</dbReference>
<organism evidence="28 29">
    <name type="scientific">Sitophilus oryzae</name>
    <name type="common">Rice weevil</name>
    <name type="synonym">Curculio oryzae</name>
    <dbReference type="NCBI Taxonomy" id="7048"/>
    <lineage>
        <taxon>Eukaryota</taxon>
        <taxon>Metazoa</taxon>
        <taxon>Ecdysozoa</taxon>
        <taxon>Arthropoda</taxon>
        <taxon>Hexapoda</taxon>
        <taxon>Insecta</taxon>
        <taxon>Pterygota</taxon>
        <taxon>Neoptera</taxon>
        <taxon>Endopterygota</taxon>
        <taxon>Coleoptera</taxon>
        <taxon>Polyphaga</taxon>
        <taxon>Cucujiformia</taxon>
        <taxon>Curculionidae</taxon>
        <taxon>Dryophthorinae</taxon>
        <taxon>Sitophilus</taxon>
    </lineage>
</organism>
<keyword evidence="4" id="KW-0488">Methylation</keyword>
<comment type="catalytic activity">
    <reaction evidence="23 25">
        <text>DNA(n) + a 2'-deoxyribonucleoside 5'-triphosphate = DNA(n+1) + diphosphate</text>
        <dbReference type="Rhea" id="RHEA:22508"/>
        <dbReference type="Rhea" id="RHEA-COMP:17339"/>
        <dbReference type="Rhea" id="RHEA-COMP:17340"/>
        <dbReference type="ChEBI" id="CHEBI:33019"/>
        <dbReference type="ChEBI" id="CHEBI:61560"/>
        <dbReference type="ChEBI" id="CHEBI:173112"/>
        <dbReference type="EC" id="2.7.7.7"/>
    </reaction>
</comment>
<keyword evidence="12" id="KW-0460">Magnesium</keyword>
<dbReference type="PANTHER" id="PTHR11276">
    <property type="entry name" value="DNA POLYMERASE TYPE-X FAMILY MEMBER"/>
    <property type="match status" value="1"/>
</dbReference>
<dbReference type="GO" id="GO:0046872">
    <property type="term" value="F:metal ion binding"/>
    <property type="evidence" value="ECO:0007669"/>
    <property type="project" value="UniProtKB-UniRule"/>
</dbReference>
<dbReference type="Pfam" id="PF14791">
    <property type="entry name" value="DNA_pol_B_thumb"/>
    <property type="match status" value="1"/>
</dbReference>
<dbReference type="Pfam" id="PF14716">
    <property type="entry name" value="HHH_8"/>
    <property type="match status" value="1"/>
</dbReference>
<evidence type="ECO:0000259" key="27">
    <source>
        <dbReference type="SMART" id="SM00483"/>
    </source>
</evidence>
<gene>
    <name evidence="29" type="primary">LOC115875944</name>
</gene>
<evidence type="ECO:0000256" key="25">
    <source>
        <dbReference type="RuleBase" id="RU366014"/>
    </source>
</evidence>
<dbReference type="PANTHER" id="PTHR11276:SF42">
    <property type="entry name" value="DNA POLYMERASE BETA"/>
    <property type="match status" value="1"/>
</dbReference>
<evidence type="ECO:0000256" key="21">
    <source>
        <dbReference type="ARBA" id="ARBA00044678"/>
    </source>
</evidence>
<evidence type="ECO:0000256" key="14">
    <source>
        <dbReference type="ARBA" id="ARBA00022932"/>
    </source>
</evidence>
<dbReference type="InterPro" id="IPR037160">
    <property type="entry name" value="DNA_Pol_thumb_sf"/>
</dbReference>
<comment type="function">
    <text evidence="22">Repair polymerase that plays a key role in base-excision repair. During this process, the damaged base is excised by specific DNA glycosylases, the DNA backbone is nicked at the abasic site by an apurinic/apyrimidic (AP) endonuclease, and POLB removes 5'-deoxyribose-phosphate from the preincised AP site acting as a 5'-deoxyribose-phosphate lyase (5'-dRP lyase); through its DNA polymerase activity, it adds one nucleotide to the 3' end of the arising single-nucleotide gap. Conducts 'gap-filling' DNA synthesis in a stepwise distributive fashion rather than in a processive fashion as for other DNA polymerases. It is also able to cleave sugar-phosphate bonds 3' to an intact AP site, acting as an AP lyase.</text>
</comment>
<dbReference type="InterPro" id="IPR018944">
    <property type="entry name" value="DNA_pol_lambd_fingers_domain"/>
</dbReference>
<evidence type="ECO:0000256" key="15">
    <source>
        <dbReference type="ARBA" id="ARBA00023053"/>
    </source>
</evidence>
<evidence type="ECO:0000256" key="7">
    <source>
        <dbReference type="ARBA" id="ARBA00022679"/>
    </source>
</evidence>
<evidence type="ECO:0000256" key="9">
    <source>
        <dbReference type="ARBA" id="ARBA00022705"/>
    </source>
</evidence>
<dbReference type="SUPFAM" id="SSF81585">
    <property type="entry name" value="PsbU/PolX domain-like"/>
    <property type="match status" value="1"/>
</dbReference>
<dbReference type="InterPro" id="IPR022312">
    <property type="entry name" value="DNA_pol_X"/>
</dbReference>
<evidence type="ECO:0000256" key="16">
    <source>
        <dbReference type="ARBA" id="ARBA00023125"/>
    </source>
</evidence>
<dbReference type="GO" id="GO:0003677">
    <property type="term" value="F:DNA binding"/>
    <property type="evidence" value="ECO:0007669"/>
    <property type="project" value="UniProtKB-UniRule"/>
</dbReference>
<comment type="catalytic activity">
    <reaction evidence="21">
        <text>a 5'-end 2'-deoxyribose-2'-deoxyribonucleotide-DNA = (2E,4S)-4-hydroxypenten-2-al-5-phosphate + a 5'-end 5'-phospho-2'-deoxyribonucleoside-DNA + H(+)</text>
        <dbReference type="Rhea" id="RHEA:76255"/>
        <dbReference type="Rhea" id="RHEA-COMP:13180"/>
        <dbReference type="Rhea" id="RHEA-COMP:18657"/>
        <dbReference type="ChEBI" id="CHEBI:15378"/>
        <dbReference type="ChEBI" id="CHEBI:136412"/>
        <dbReference type="ChEBI" id="CHEBI:195194"/>
        <dbReference type="ChEBI" id="CHEBI:195195"/>
    </reaction>
</comment>
<dbReference type="Gene3D" id="1.10.150.110">
    <property type="entry name" value="DNA polymerase beta, N-terminal domain-like"/>
    <property type="match status" value="1"/>
</dbReference>
<dbReference type="Gene3D" id="1.10.150.20">
    <property type="entry name" value="5' to 3' exonuclease, C-terminal subdomain"/>
    <property type="match status" value="1"/>
</dbReference>
<keyword evidence="17 25" id="KW-0234">DNA repair</keyword>
<evidence type="ECO:0000256" key="20">
    <source>
        <dbReference type="ARBA" id="ARBA00044632"/>
    </source>
</evidence>
<keyword evidence="8 25" id="KW-0548">Nucleotidyltransferase</keyword>
<evidence type="ECO:0000256" key="17">
    <source>
        <dbReference type="ARBA" id="ARBA00023204"/>
    </source>
</evidence>
<comment type="catalytic activity">
    <reaction evidence="20">
        <text>2'-deoxyribonucleotide-(2'-deoxyribose 5'-phosphate)-2'-deoxyribonucleotide-DNA = a 3'-end 2'-deoxyribonucleotide-(2,3-dehydro-2,3-deoxyribose 5'-phosphate)-DNA + a 5'-end 5'-phospho-2'-deoxyribonucleoside-DNA + H(+)</text>
        <dbReference type="Rhea" id="RHEA:66592"/>
        <dbReference type="Rhea" id="RHEA-COMP:13180"/>
        <dbReference type="Rhea" id="RHEA-COMP:16897"/>
        <dbReference type="Rhea" id="RHEA-COMP:17067"/>
        <dbReference type="ChEBI" id="CHEBI:15378"/>
        <dbReference type="ChEBI" id="CHEBI:136412"/>
        <dbReference type="ChEBI" id="CHEBI:157695"/>
        <dbReference type="ChEBI" id="CHEBI:167181"/>
        <dbReference type="EC" id="4.2.99.18"/>
    </reaction>
</comment>
<keyword evidence="7 25" id="KW-0808">Transferase</keyword>
<feature type="active site" description="Nucleophile; Schiff-base intermediate with DNA; for 5'-dRP lyase activity" evidence="24">
    <location>
        <position position="114"/>
    </location>
</feature>
<dbReference type="PRINTS" id="PR00870">
    <property type="entry name" value="DNAPOLXBETA"/>
</dbReference>
<evidence type="ECO:0000256" key="1">
    <source>
        <dbReference type="ARBA" id="ARBA00001946"/>
    </source>
</evidence>
<evidence type="ECO:0000256" key="10">
    <source>
        <dbReference type="ARBA" id="ARBA00022723"/>
    </source>
</evidence>
<dbReference type="AlphaFoldDB" id="A0A6J2X875"/>
<dbReference type="GO" id="GO:0005634">
    <property type="term" value="C:nucleus"/>
    <property type="evidence" value="ECO:0007669"/>
    <property type="project" value="UniProtKB-SubCell"/>
</dbReference>
<evidence type="ECO:0000256" key="12">
    <source>
        <dbReference type="ARBA" id="ARBA00022842"/>
    </source>
</evidence>
<keyword evidence="16" id="KW-0238">DNA-binding</keyword>
<dbReference type="KEGG" id="soy:115875944"/>
<dbReference type="InterPro" id="IPR029398">
    <property type="entry name" value="PolB_thumb"/>
</dbReference>
<dbReference type="InterPro" id="IPR003583">
    <property type="entry name" value="Hlx-hairpin-Hlx_DNA-bd_motif"/>
</dbReference>
<dbReference type="PRINTS" id="PR00869">
    <property type="entry name" value="DNAPOLX"/>
</dbReference>
<dbReference type="SMART" id="SM00278">
    <property type="entry name" value="HhH1"/>
    <property type="match status" value="2"/>
</dbReference>
<evidence type="ECO:0000256" key="6">
    <source>
        <dbReference type="ARBA" id="ARBA00022634"/>
    </source>
</evidence>
<dbReference type="InterPro" id="IPR010996">
    <property type="entry name" value="HHH_MUS81"/>
</dbReference>
<evidence type="ECO:0000256" key="22">
    <source>
        <dbReference type="ARBA" id="ARBA00045548"/>
    </source>
</evidence>
<dbReference type="InterPro" id="IPR027421">
    <property type="entry name" value="DNA_pol_lamdba_lyase_dom_sf"/>
</dbReference>
<dbReference type="CDD" id="cd00141">
    <property type="entry name" value="NT_POLXc"/>
    <property type="match status" value="1"/>
</dbReference>
<dbReference type="OrthoDB" id="205514at2759"/>
<dbReference type="EC" id="2.7.7.7" evidence="25"/>
<keyword evidence="19 25" id="KW-0539">Nucleus</keyword>
<dbReference type="InterPro" id="IPR043519">
    <property type="entry name" value="NT_sf"/>
</dbReference>
<dbReference type="GO" id="GO:0140078">
    <property type="term" value="F:class I DNA-(apurinic or apyrimidinic site) endonuclease activity"/>
    <property type="evidence" value="ECO:0007669"/>
    <property type="project" value="UniProtKB-EC"/>
</dbReference>
<comment type="cofactor">
    <cofactor evidence="1">
        <name>Mg(2+)</name>
        <dbReference type="ChEBI" id="CHEBI:18420"/>
    </cofactor>
</comment>
<evidence type="ECO:0000313" key="28">
    <source>
        <dbReference type="Proteomes" id="UP000504635"/>
    </source>
</evidence>